<gene>
    <name evidence="1" type="primary">Slc39a14</name>
    <name evidence="1" type="ORF">TNCT_420841</name>
</gene>
<reference evidence="1" key="1">
    <citation type="submission" date="2020-07" db="EMBL/GenBank/DDBJ databases">
        <title>Multicomponent nature underlies the extraordinary mechanical properties of spider dragline silk.</title>
        <authorList>
            <person name="Kono N."/>
            <person name="Nakamura H."/>
            <person name="Mori M."/>
            <person name="Yoshida Y."/>
            <person name="Ohtoshi R."/>
            <person name="Malay A.D."/>
            <person name="Moran D.A.P."/>
            <person name="Tomita M."/>
            <person name="Numata K."/>
            <person name="Arakawa K."/>
        </authorList>
    </citation>
    <scope>NUCLEOTIDE SEQUENCE</scope>
</reference>
<protein>
    <submittedName>
        <fullName evidence="1">Zinc transporter ZIP14</fullName>
    </submittedName>
</protein>
<keyword evidence="2" id="KW-1185">Reference proteome</keyword>
<organism evidence="1 2">
    <name type="scientific">Trichonephila clavata</name>
    <name type="common">Joro spider</name>
    <name type="synonym">Nephila clavata</name>
    <dbReference type="NCBI Taxonomy" id="2740835"/>
    <lineage>
        <taxon>Eukaryota</taxon>
        <taxon>Metazoa</taxon>
        <taxon>Ecdysozoa</taxon>
        <taxon>Arthropoda</taxon>
        <taxon>Chelicerata</taxon>
        <taxon>Arachnida</taxon>
        <taxon>Araneae</taxon>
        <taxon>Araneomorphae</taxon>
        <taxon>Entelegynae</taxon>
        <taxon>Araneoidea</taxon>
        <taxon>Nephilidae</taxon>
        <taxon>Trichonephila</taxon>
    </lineage>
</organism>
<dbReference type="Proteomes" id="UP000887116">
    <property type="component" value="Unassembled WGS sequence"/>
</dbReference>
<comment type="caution">
    <text evidence="1">The sequence shown here is derived from an EMBL/GenBank/DDBJ whole genome shotgun (WGS) entry which is preliminary data.</text>
</comment>
<sequence length="158" mass="17356">MIHDWIHSAIGIQTLRLMLNYHTVLTLYLKTLLRHHPQSAFSSADNVSESFASLLEDLHKQNLTDIHSNLNCSSLSQYPLLPKNLCNDGTLFKCMSASDMLELVPQSTKSVSEALARLCPLLLLQLHNSACSAPISDQSTSLKPSSLAGIVLKLLLSC</sequence>
<accession>A0A8X6HHT2</accession>
<proteinExistence type="predicted"/>
<dbReference type="AlphaFoldDB" id="A0A8X6HHT2"/>
<evidence type="ECO:0000313" key="2">
    <source>
        <dbReference type="Proteomes" id="UP000887116"/>
    </source>
</evidence>
<dbReference type="EMBL" id="BMAO01018521">
    <property type="protein sequence ID" value="GFR24047.1"/>
    <property type="molecule type" value="Genomic_DNA"/>
</dbReference>
<evidence type="ECO:0000313" key="1">
    <source>
        <dbReference type="EMBL" id="GFR24047.1"/>
    </source>
</evidence>
<name>A0A8X6HHT2_TRICU</name>